<dbReference type="PROSITE" id="PS50222">
    <property type="entry name" value="EF_HAND_2"/>
    <property type="match status" value="1"/>
</dbReference>
<accession>A0A7R8URI9</accession>
<dbReference type="InParanoid" id="A0A7R8URI9"/>
<proteinExistence type="predicted"/>
<dbReference type="InterPro" id="IPR050403">
    <property type="entry name" value="Myosin_RLC"/>
</dbReference>
<dbReference type="PROSITE" id="PS00018">
    <property type="entry name" value="EF_HAND_1"/>
    <property type="match status" value="1"/>
</dbReference>
<reference evidence="5 6" key="1">
    <citation type="submission" date="2020-11" db="EMBL/GenBank/DDBJ databases">
        <authorList>
            <person name="Wallbank WR R."/>
            <person name="Pardo Diaz C."/>
            <person name="Kozak K."/>
            <person name="Martin S."/>
            <person name="Jiggins C."/>
            <person name="Moest M."/>
            <person name="Warren A I."/>
            <person name="Generalovic N T."/>
            <person name="Byers J.R.P. K."/>
            <person name="Montejo-Kovacevich G."/>
            <person name="Yen C E."/>
        </authorList>
    </citation>
    <scope>NUCLEOTIDE SEQUENCE [LARGE SCALE GENOMIC DNA]</scope>
</reference>
<evidence type="ECO:0000313" key="6">
    <source>
        <dbReference type="Proteomes" id="UP000594454"/>
    </source>
</evidence>
<dbReference type="SUPFAM" id="SSF47473">
    <property type="entry name" value="EF-hand"/>
    <property type="match status" value="1"/>
</dbReference>
<feature type="compositionally biased region" description="Acidic residues" evidence="3">
    <location>
        <begin position="40"/>
        <end position="54"/>
    </location>
</feature>
<feature type="domain" description="EF-hand" evidence="4">
    <location>
        <begin position="105"/>
        <end position="140"/>
    </location>
</feature>
<keyword evidence="1" id="KW-0677">Repeat</keyword>
<dbReference type="Gene3D" id="1.10.238.10">
    <property type="entry name" value="EF-hand"/>
    <property type="match status" value="2"/>
</dbReference>
<dbReference type="EMBL" id="LR899011">
    <property type="protein sequence ID" value="CAD7085288.1"/>
    <property type="molecule type" value="Genomic_DNA"/>
</dbReference>
<dbReference type="Proteomes" id="UP000594454">
    <property type="component" value="Chromosome 3"/>
</dbReference>
<dbReference type="GO" id="GO:0043226">
    <property type="term" value="C:organelle"/>
    <property type="evidence" value="ECO:0007669"/>
    <property type="project" value="UniProtKB-ARBA"/>
</dbReference>
<feature type="compositionally biased region" description="Basic residues" evidence="3">
    <location>
        <begin position="13"/>
        <end position="22"/>
    </location>
</feature>
<dbReference type="InterPro" id="IPR002048">
    <property type="entry name" value="EF_hand_dom"/>
</dbReference>
<dbReference type="PANTHER" id="PTHR23049">
    <property type="entry name" value="MYOSIN REGULATORY LIGHT CHAIN 2"/>
    <property type="match status" value="1"/>
</dbReference>
<organism evidence="5 6">
    <name type="scientific">Hermetia illucens</name>
    <name type="common">Black soldier fly</name>
    <dbReference type="NCBI Taxonomy" id="343691"/>
    <lineage>
        <taxon>Eukaryota</taxon>
        <taxon>Metazoa</taxon>
        <taxon>Ecdysozoa</taxon>
        <taxon>Arthropoda</taxon>
        <taxon>Hexapoda</taxon>
        <taxon>Insecta</taxon>
        <taxon>Pterygota</taxon>
        <taxon>Neoptera</taxon>
        <taxon>Endopterygota</taxon>
        <taxon>Diptera</taxon>
        <taxon>Brachycera</taxon>
        <taxon>Stratiomyomorpha</taxon>
        <taxon>Stratiomyidae</taxon>
        <taxon>Hermetiinae</taxon>
        <taxon>Hermetia</taxon>
    </lineage>
</organism>
<evidence type="ECO:0000256" key="3">
    <source>
        <dbReference type="SAM" id="MobiDB-lite"/>
    </source>
</evidence>
<feature type="region of interest" description="Disordered" evidence="3">
    <location>
        <begin position="1"/>
        <end position="65"/>
    </location>
</feature>
<gene>
    <name evidence="5" type="ORF">HERILL_LOCUS8139</name>
</gene>
<dbReference type="InterPro" id="IPR011992">
    <property type="entry name" value="EF-hand-dom_pair"/>
</dbReference>
<dbReference type="GO" id="GO:0005509">
    <property type="term" value="F:calcium ion binding"/>
    <property type="evidence" value="ECO:0007669"/>
    <property type="project" value="InterPro"/>
</dbReference>
<keyword evidence="2" id="KW-0106">Calcium</keyword>
<dbReference type="CDD" id="cd00051">
    <property type="entry name" value="EFh"/>
    <property type="match status" value="1"/>
</dbReference>
<keyword evidence="6" id="KW-1185">Reference proteome</keyword>
<dbReference type="InterPro" id="IPR018247">
    <property type="entry name" value="EF_Hand_1_Ca_BS"/>
</dbReference>
<name>A0A7R8URI9_HERIL</name>
<evidence type="ECO:0000259" key="4">
    <source>
        <dbReference type="PROSITE" id="PS50222"/>
    </source>
</evidence>
<dbReference type="OMA" id="TWIALGK"/>
<sequence>MEHAIPPPPPKDKSKKRKKSKSKANGDNVDDSKRGSIAESEPDAGDSQEDEPPEAEQRERTPTTLEKIQEILNPTFKIPETKGPYKIPEAVKAGDVNAMQDLDERKIIELKEVFTLFDTDADGILSSEDLRATWIALGKEPTSETIEQMLTEALSPLDFDAFVALMGYKMIELDPEDVLLEAWSKWDLEGTGFILEERIFHDLISHGDRFTEKEAHRALEDAPLAKAKTLDEPPMIDYQAFCSMLAGLRRRKQPD</sequence>
<dbReference type="OrthoDB" id="429467at2759"/>
<protein>
    <recommendedName>
        <fullName evidence="4">EF-hand domain-containing protein</fullName>
    </recommendedName>
</protein>
<evidence type="ECO:0000256" key="1">
    <source>
        <dbReference type="ARBA" id="ARBA00022737"/>
    </source>
</evidence>
<evidence type="ECO:0000256" key="2">
    <source>
        <dbReference type="ARBA" id="ARBA00022837"/>
    </source>
</evidence>
<dbReference type="AlphaFoldDB" id="A0A7R8URI9"/>
<dbReference type="FunFam" id="1.10.238.10:FF:000178">
    <property type="entry name" value="Calmodulin-2 A"/>
    <property type="match status" value="1"/>
</dbReference>
<evidence type="ECO:0000313" key="5">
    <source>
        <dbReference type="EMBL" id="CAD7085288.1"/>
    </source>
</evidence>